<feature type="transmembrane region" description="Helical" evidence="7">
    <location>
        <begin position="145"/>
        <end position="163"/>
    </location>
</feature>
<dbReference type="OrthoDB" id="9809206at2"/>
<dbReference type="InterPro" id="IPR014710">
    <property type="entry name" value="RmlC-like_jellyroll"/>
</dbReference>
<evidence type="ECO:0000313" key="10">
    <source>
        <dbReference type="Proteomes" id="UP000310017"/>
    </source>
</evidence>
<evidence type="ECO:0000256" key="2">
    <source>
        <dbReference type="ARBA" id="ARBA00008017"/>
    </source>
</evidence>
<feature type="transmembrane region" description="Helical" evidence="7">
    <location>
        <begin position="14"/>
        <end position="32"/>
    </location>
</feature>
<dbReference type="InterPro" id="IPR049142">
    <property type="entry name" value="MS_channel_1st"/>
</dbReference>
<feature type="transmembrane region" description="Helical" evidence="7">
    <location>
        <begin position="53"/>
        <end position="72"/>
    </location>
</feature>
<dbReference type="Pfam" id="PF00027">
    <property type="entry name" value="cNMP_binding"/>
    <property type="match status" value="1"/>
</dbReference>
<evidence type="ECO:0000256" key="4">
    <source>
        <dbReference type="ARBA" id="ARBA00022692"/>
    </source>
</evidence>
<name>A0A5B7SQG6_9FLAO</name>
<feature type="transmembrane region" description="Helical" evidence="7">
    <location>
        <begin position="119"/>
        <end position="139"/>
    </location>
</feature>
<evidence type="ECO:0000256" key="5">
    <source>
        <dbReference type="ARBA" id="ARBA00022989"/>
    </source>
</evidence>
<comment type="similarity">
    <text evidence="2">Belongs to the MscS (TC 1.A.23) family.</text>
</comment>
<dbReference type="Gene3D" id="3.30.70.100">
    <property type="match status" value="1"/>
</dbReference>
<dbReference type="AlphaFoldDB" id="A0A5B7SQG6"/>
<dbReference type="PANTHER" id="PTHR30221:SF1">
    <property type="entry name" value="SMALL-CONDUCTANCE MECHANOSENSITIVE CHANNEL"/>
    <property type="match status" value="1"/>
</dbReference>
<keyword evidence="3" id="KW-1003">Cell membrane</keyword>
<dbReference type="InterPro" id="IPR018490">
    <property type="entry name" value="cNMP-bd_dom_sf"/>
</dbReference>
<dbReference type="PROSITE" id="PS50042">
    <property type="entry name" value="CNMP_BINDING_3"/>
    <property type="match status" value="1"/>
</dbReference>
<dbReference type="Gene3D" id="2.30.30.60">
    <property type="match status" value="1"/>
</dbReference>
<comment type="subcellular location">
    <subcellularLocation>
        <location evidence="1">Cell membrane</location>
        <topology evidence="1">Multi-pass membrane protein</topology>
    </subcellularLocation>
</comment>
<dbReference type="SUPFAM" id="SSF50182">
    <property type="entry name" value="Sm-like ribonucleoproteins"/>
    <property type="match status" value="1"/>
</dbReference>
<dbReference type="InterPro" id="IPR049278">
    <property type="entry name" value="MS_channel_C"/>
</dbReference>
<dbReference type="SUPFAM" id="SSF82689">
    <property type="entry name" value="Mechanosensitive channel protein MscS (YggB), C-terminal domain"/>
    <property type="match status" value="1"/>
</dbReference>
<dbReference type="SUPFAM" id="SSF82861">
    <property type="entry name" value="Mechanosensitive channel protein MscS (YggB), transmembrane region"/>
    <property type="match status" value="1"/>
</dbReference>
<evidence type="ECO:0000256" key="3">
    <source>
        <dbReference type="ARBA" id="ARBA00022475"/>
    </source>
</evidence>
<dbReference type="Pfam" id="PF00924">
    <property type="entry name" value="MS_channel_2nd"/>
    <property type="match status" value="1"/>
</dbReference>
<keyword evidence="10" id="KW-1185">Reference proteome</keyword>
<sequence>MGELQEFLSEMDSVFYWGICLILVFPIIMLILSEVTYVAGKKDAHLKKPLKTFKNFILPLVALVILLTQILNFERGSLYIKIIETIVWVLVINSGLSLFTHIFLKQGKRSLFKSGVPQLFMDIFRVFMVLCGGAIILSTVWNQNLTGLVTALGLGSFVIGLALQDTLGNLFSGIALVYEKPFSVGDFIKVDDQTGKVTEMNWRAVHMQTRQKELLVMPHMMIAQASILNYSKPARIVRLQREMGFSYSDAPNRVKEALMETCLNTPGILHDPLPEVKTVNYADSAIVYELEFAINDFNFREEISDELMSRLWYTARRYNFTIPFPQRTIHYAETAPTPHQENEQHLEKSLESLPNYLPIKYEKAKDLQEGSQMLYYGKNETIFSQGDSSGRIFVLTKGRVELYAKGSDGKDVLINSLEEGDFFGEVALLSKRKSSMTAKAATDIEVMVVLQNEVMDMVSENPALAFKMGEVMENRKKMLKKSLEKK</sequence>
<proteinExistence type="inferred from homology"/>
<organism evidence="9 10">
    <name type="scientific">Aggregatimonas sangjinii</name>
    <dbReference type="NCBI Taxonomy" id="2583587"/>
    <lineage>
        <taxon>Bacteria</taxon>
        <taxon>Pseudomonadati</taxon>
        <taxon>Bacteroidota</taxon>
        <taxon>Flavobacteriia</taxon>
        <taxon>Flavobacteriales</taxon>
        <taxon>Flavobacteriaceae</taxon>
        <taxon>Aggregatimonas</taxon>
    </lineage>
</organism>
<dbReference type="RefSeq" id="WP_138852797.1">
    <property type="nucleotide sequence ID" value="NZ_CP040710.1"/>
</dbReference>
<evidence type="ECO:0000256" key="6">
    <source>
        <dbReference type="ARBA" id="ARBA00023136"/>
    </source>
</evidence>
<dbReference type="InterPro" id="IPR023408">
    <property type="entry name" value="MscS_beta-dom_sf"/>
</dbReference>
<protein>
    <submittedName>
        <fullName evidence="9">Mechanosensitive ion channel</fullName>
    </submittedName>
</protein>
<dbReference type="PANTHER" id="PTHR30221">
    <property type="entry name" value="SMALL-CONDUCTANCE MECHANOSENSITIVE CHANNEL"/>
    <property type="match status" value="1"/>
</dbReference>
<evidence type="ECO:0000256" key="7">
    <source>
        <dbReference type="SAM" id="Phobius"/>
    </source>
</evidence>
<feature type="transmembrane region" description="Helical" evidence="7">
    <location>
        <begin position="78"/>
        <end position="99"/>
    </location>
</feature>
<dbReference type="SUPFAM" id="SSF51206">
    <property type="entry name" value="cAMP-binding domain-like"/>
    <property type="match status" value="1"/>
</dbReference>
<keyword evidence="4 7" id="KW-0812">Transmembrane</keyword>
<dbReference type="Pfam" id="PF21082">
    <property type="entry name" value="MS_channel_3rd"/>
    <property type="match status" value="1"/>
</dbReference>
<evidence type="ECO:0000259" key="8">
    <source>
        <dbReference type="PROSITE" id="PS50042"/>
    </source>
</evidence>
<dbReference type="InterPro" id="IPR045275">
    <property type="entry name" value="MscS_archaea/bacteria_type"/>
</dbReference>
<dbReference type="Gene3D" id="1.10.287.1260">
    <property type="match status" value="1"/>
</dbReference>
<gene>
    <name evidence="9" type="ORF">FGM00_10130</name>
</gene>
<dbReference type="InterPro" id="IPR011066">
    <property type="entry name" value="MscS_channel_C_sf"/>
</dbReference>
<dbReference type="KEGG" id="asag:FGM00_10130"/>
<keyword evidence="6 7" id="KW-0472">Membrane</keyword>
<dbReference type="InterPro" id="IPR006685">
    <property type="entry name" value="MscS_channel_2nd"/>
</dbReference>
<dbReference type="GO" id="GO:0005886">
    <property type="term" value="C:plasma membrane"/>
    <property type="evidence" value="ECO:0007669"/>
    <property type="project" value="UniProtKB-SubCell"/>
</dbReference>
<evidence type="ECO:0000313" key="9">
    <source>
        <dbReference type="EMBL" id="QCX00452.1"/>
    </source>
</evidence>
<dbReference type="GO" id="GO:0008381">
    <property type="term" value="F:mechanosensitive monoatomic ion channel activity"/>
    <property type="evidence" value="ECO:0007669"/>
    <property type="project" value="InterPro"/>
</dbReference>
<keyword evidence="5 7" id="KW-1133">Transmembrane helix</keyword>
<dbReference type="Pfam" id="PF21088">
    <property type="entry name" value="MS_channel_1st"/>
    <property type="match status" value="1"/>
</dbReference>
<dbReference type="CDD" id="cd00038">
    <property type="entry name" value="CAP_ED"/>
    <property type="match status" value="1"/>
</dbReference>
<dbReference type="InterPro" id="IPR000595">
    <property type="entry name" value="cNMP-bd_dom"/>
</dbReference>
<dbReference type="Proteomes" id="UP000310017">
    <property type="component" value="Chromosome"/>
</dbReference>
<dbReference type="InterPro" id="IPR011014">
    <property type="entry name" value="MscS_channel_TM-2"/>
</dbReference>
<dbReference type="SMART" id="SM00100">
    <property type="entry name" value="cNMP"/>
    <property type="match status" value="1"/>
</dbReference>
<dbReference type="InterPro" id="IPR010920">
    <property type="entry name" value="LSM_dom_sf"/>
</dbReference>
<reference evidence="9 10" key="1">
    <citation type="submission" date="2019-05" db="EMBL/GenBank/DDBJ databases">
        <title>Genome sequencing of F202Z8.</title>
        <authorList>
            <person name="Kwon Y.M."/>
        </authorList>
    </citation>
    <scope>NUCLEOTIDE SEQUENCE [LARGE SCALE GENOMIC DNA]</scope>
    <source>
        <strain evidence="9 10">F202Z8</strain>
    </source>
</reference>
<accession>A0A5B7SQG6</accession>
<dbReference type="EMBL" id="CP040710">
    <property type="protein sequence ID" value="QCX00452.1"/>
    <property type="molecule type" value="Genomic_DNA"/>
</dbReference>
<feature type="domain" description="Cyclic nucleotide-binding" evidence="8">
    <location>
        <begin position="376"/>
        <end position="475"/>
    </location>
</feature>
<evidence type="ECO:0000256" key="1">
    <source>
        <dbReference type="ARBA" id="ARBA00004651"/>
    </source>
</evidence>
<dbReference type="Gene3D" id="2.60.120.10">
    <property type="entry name" value="Jelly Rolls"/>
    <property type="match status" value="1"/>
</dbReference>